<evidence type="ECO:0000256" key="1">
    <source>
        <dbReference type="ARBA" id="ARBA00023125"/>
    </source>
</evidence>
<feature type="region of interest" description="Disordered" evidence="2">
    <location>
        <begin position="270"/>
        <end position="298"/>
    </location>
</feature>
<feature type="compositionally biased region" description="Low complexity" evidence="2">
    <location>
        <begin position="170"/>
        <end position="181"/>
    </location>
</feature>
<dbReference type="InterPro" id="IPR006600">
    <property type="entry name" value="HTH_CenpB_DNA-bd_dom"/>
</dbReference>
<dbReference type="AlphaFoldDB" id="A0AAI9SXM3"/>
<feature type="compositionally biased region" description="Acidic residues" evidence="2">
    <location>
        <begin position="277"/>
        <end position="298"/>
    </location>
</feature>
<gene>
    <name evidence="4" type="ORF">KGF56_002298</name>
</gene>
<feature type="region of interest" description="Disordered" evidence="2">
    <location>
        <begin position="144"/>
        <end position="216"/>
    </location>
</feature>
<dbReference type="Proteomes" id="UP001202479">
    <property type="component" value="Unassembled WGS sequence"/>
</dbReference>
<dbReference type="RefSeq" id="XP_049180627.1">
    <property type="nucleotide sequence ID" value="XM_049323512.1"/>
</dbReference>
<dbReference type="Pfam" id="PF03221">
    <property type="entry name" value="HTH_Tnp_Tc5"/>
    <property type="match status" value="1"/>
</dbReference>
<name>A0AAI9SXM3_9ASCO</name>
<dbReference type="PROSITE" id="PS51253">
    <property type="entry name" value="HTH_CENPB"/>
    <property type="match status" value="1"/>
</dbReference>
<evidence type="ECO:0000313" key="4">
    <source>
        <dbReference type="EMBL" id="KAI3404882.2"/>
    </source>
</evidence>
<proteinExistence type="predicted"/>
<evidence type="ECO:0000313" key="5">
    <source>
        <dbReference type="Proteomes" id="UP001202479"/>
    </source>
</evidence>
<sequence length="298" mass="34089">MPSKVPRATLAQKVQVLDYYHQSESPQLKTVDRFKEEISISTSSLSEWLKNEQELRRRFAQADFKASKNSRRKATFKYEKINSAMDKLVQEKMLKNEAITEPILRKHWAIYAQKYGVDDPKRLHSFSHGWLSQFKKRHGIKKNRIQGEEQQPLKELSHESHDFESHEEQPSVLSSSSSSASSPPPPPPPPPQQPQSPQNKQQNTPPKEPSTSSITIVPATTIATTAPTTSVAAPPFPVSVPKSYLAEVEVEKFIFVTADKFFLNHQESWEYHRVRDDDDNNDDINDDDDDDDDDDNLH</sequence>
<keyword evidence="5" id="KW-1185">Reference proteome</keyword>
<comment type="caution">
    <text evidence="4">The sequence shown here is derived from an EMBL/GenBank/DDBJ whole genome shotgun (WGS) entry which is preliminary data.</text>
</comment>
<reference evidence="4" key="1">
    <citation type="journal article" date="2022" name="DNA Res.">
        <title>Genome analysis of five recently described species of the CUG-Ser clade uncovers Candida theae as a new hybrid lineage with pathogenic potential in the Candida parapsilosis species complex.</title>
        <authorList>
            <person name="Mixao V."/>
            <person name="Del Olmo V."/>
            <person name="Hegedusova E."/>
            <person name="Saus E."/>
            <person name="Pryszcz L."/>
            <person name="Cillingova A."/>
            <person name="Nosek J."/>
            <person name="Gabaldon T."/>
        </authorList>
    </citation>
    <scope>NUCLEOTIDE SEQUENCE</scope>
    <source>
        <strain evidence="4">CBS 10844</strain>
    </source>
</reference>
<accession>A0AAI9SXM3</accession>
<feature type="compositionally biased region" description="Basic and acidic residues" evidence="2">
    <location>
        <begin position="145"/>
        <end position="169"/>
    </location>
</feature>
<dbReference type="GeneID" id="73379915"/>
<organism evidence="4 5">
    <name type="scientific">Candida oxycetoniae</name>
    <dbReference type="NCBI Taxonomy" id="497107"/>
    <lineage>
        <taxon>Eukaryota</taxon>
        <taxon>Fungi</taxon>
        <taxon>Dikarya</taxon>
        <taxon>Ascomycota</taxon>
        <taxon>Saccharomycotina</taxon>
        <taxon>Pichiomycetes</taxon>
        <taxon>Debaryomycetaceae</taxon>
        <taxon>Candida/Lodderomyces clade</taxon>
        <taxon>Candida</taxon>
    </lineage>
</organism>
<feature type="domain" description="HTH CENPB-type" evidence="3">
    <location>
        <begin position="69"/>
        <end position="144"/>
    </location>
</feature>
<evidence type="ECO:0000259" key="3">
    <source>
        <dbReference type="PROSITE" id="PS51253"/>
    </source>
</evidence>
<dbReference type="Gene3D" id="1.10.10.60">
    <property type="entry name" value="Homeodomain-like"/>
    <property type="match status" value="1"/>
</dbReference>
<feature type="compositionally biased region" description="Pro residues" evidence="2">
    <location>
        <begin position="182"/>
        <end position="194"/>
    </location>
</feature>
<dbReference type="SUPFAM" id="SSF46689">
    <property type="entry name" value="Homeodomain-like"/>
    <property type="match status" value="1"/>
</dbReference>
<evidence type="ECO:0000256" key="2">
    <source>
        <dbReference type="SAM" id="MobiDB-lite"/>
    </source>
</evidence>
<keyword evidence="1" id="KW-0238">DNA-binding</keyword>
<dbReference type="GO" id="GO:0003677">
    <property type="term" value="F:DNA binding"/>
    <property type="evidence" value="ECO:0007669"/>
    <property type="project" value="UniProtKB-KW"/>
</dbReference>
<feature type="compositionally biased region" description="Low complexity" evidence="2">
    <location>
        <begin position="195"/>
        <end position="216"/>
    </location>
</feature>
<dbReference type="InterPro" id="IPR009057">
    <property type="entry name" value="Homeodomain-like_sf"/>
</dbReference>
<dbReference type="EMBL" id="JAHUZD010000073">
    <property type="protein sequence ID" value="KAI3404882.2"/>
    <property type="molecule type" value="Genomic_DNA"/>
</dbReference>
<protein>
    <recommendedName>
        <fullName evidence="3">HTH CENPB-type domain-containing protein</fullName>
    </recommendedName>
</protein>